<comment type="subcellular location">
    <subcellularLocation>
        <location evidence="3">Cytoplasm</location>
    </subcellularLocation>
</comment>
<evidence type="ECO:0000313" key="4">
    <source>
        <dbReference type="EMBL" id="KAB7753423.1"/>
    </source>
</evidence>
<dbReference type="Proteomes" id="UP000325690">
    <property type="component" value="Unassembled WGS sequence"/>
</dbReference>
<gene>
    <name evidence="3" type="primary">ureD</name>
    <name evidence="4" type="ORF">MPHL21000_19530</name>
</gene>
<keyword evidence="3" id="KW-0963">Cytoplasm</keyword>
<keyword evidence="5" id="KW-1185">Reference proteome</keyword>
<dbReference type="HAMAP" id="MF_01384">
    <property type="entry name" value="UreD"/>
    <property type="match status" value="1"/>
</dbReference>
<dbReference type="GO" id="GO:0005737">
    <property type="term" value="C:cytoplasm"/>
    <property type="evidence" value="ECO:0007669"/>
    <property type="project" value="UniProtKB-SubCell"/>
</dbReference>
<dbReference type="EMBL" id="ANBP01000034">
    <property type="protein sequence ID" value="KAB7753423.1"/>
    <property type="molecule type" value="Genomic_DNA"/>
</dbReference>
<dbReference type="RefSeq" id="WP_003890194.1">
    <property type="nucleotide sequence ID" value="NZ_ANBO01000034.1"/>
</dbReference>
<dbReference type="AlphaFoldDB" id="A0A5N5UV15"/>
<dbReference type="InterPro" id="IPR002669">
    <property type="entry name" value="UreD"/>
</dbReference>
<dbReference type="PANTHER" id="PTHR33643">
    <property type="entry name" value="UREASE ACCESSORY PROTEIN D"/>
    <property type="match status" value="1"/>
</dbReference>
<comment type="similarity">
    <text evidence="1 3">Belongs to the UreD family.</text>
</comment>
<comment type="caution">
    <text evidence="4">The sequence shown here is derived from an EMBL/GenBank/DDBJ whole genome shotgun (WGS) entry which is preliminary data.</text>
</comment>
<proteinExistence type="inferred from homology"/>
<reference evidence="4 5" key="1">
    <citation type="submission" date="2012-10" db="EMBL/GenBank/DDBJ databases">
        <title>The draft sequence of the Mycobacterium pheli genome.</title>
        <authorList>
            <person name="Pettersson B.M.F."/>
            <person name="Das S."/>
            <person name="Dasgupta S."/>
            <person name="Bhattacharya A."/>
            <person name="Kirsebom L.A."/>
        </authorList>
    </citation>
    <scope>NUCLEOTIDE SEQUENCE [LARGE SCALE GENOMIC DNA]</scope>
    <source>
        <strain evidence="4 5">CCUG 21000</strain>
    </source>
</reference>
<dbReference type="PANTHER" id="PTHR33643:SF1">
    <property type="entry name" value="UREASE ACCESSORY PROTEIN D"/>
    <property type="match status" value="1"/>
</dbReference>
<name>A0A5N5UV15_MYCPH</name>
<evidence type="ECO:0000313" key="5">
    <source>
        <dbReference type="Proteomes" id="UP000325690"/>
    </source>
</evidence>
<evidence type="ECO:0000256" key="3">
    <source>
        <dbReference type="HAMAP-Rule" id="MF_01384"/>
    </source>
</evidence>
<keyword evidence="2 3" id="KW-0143">Chaperone</keyword>
<evidence type="ECO:0000256" key="1">
    <source>
        <dbReference type="ARBA" id="ARBA00007177"/>
    </source>
</evidence>
<dbReference type="GeneID" id="74301163"/>
<comment type="subunit">
    <text evidence="3">UreD, UreF and UreG form a complex that acts as a GTP-hydrolysis-dependent molecular chaperone, activating the urease apoprotein by helping to assemble the nickel containing metallocenter of UreC. The UreE protein probably delivers the nickel.</text>
</comment>
<dbReference type="Pfam" id="PF01774">
    <property type="entry name" value="UreD"/>
    <property type="match status" value="1"/>
</dbReference>
<organism evidence="4 5">
    <name type="scientific">Mycolicibacterium phlei DSM 43239 = CCUG 21000</name>
    <dbReference type="NCBI Taxonomy" id="1226750"/>
    <lineage>
        <taxon>Bacteria</taxon>
        <taxon>Bacillati</taxon>
        <taxon>Actinomycetota</taxon>
        <taxon>Actinomycetes</taxon>
        <taxon>Mycobacteriales</taxon>
        <taxon>Mycobacteriaceae</taxon>
        <taxon>Mycolicibacterium</taxon>
    </lineage>
</organism>
<keyword evidence="3" id="KW-0996">Nickel insertion</keyword>
<dbReference type="GO" id="GO:0016151">
    <property type="term" value="F:nickel cation binding"/>
    <property type="evidence" value="ECO:0007669"/>
    <property type="project" value="UniProtKB-UniRule"/>
</dbReference>
<sequence length="274" mass="28939">MTAPAIRAGELSVDAVADASGRTRVAALRQRYPQRVTTALHCDPDYPGAATLCVQSPSGGTFPDDDLHTEVRCQPGSHLHLTTQAATQVFAGDGPGAHHQLAFTVAAGAVLEYYPQTVIPHSGATFTQRLAIDVEPGGAYLGWEAVAAGRIAHGERFGYACYDSAFTVRTGGRVVARDRQLIRPREAGLPASLVDDYLATFVAVTPGRPADTLLERLRAVLDGVAGCRAGAGLLPDATGVFVRVSARQAPALHRTRVQLVDAARDLVLVKEVQV</sequence>
<comment type="function">
    <text evidence="3">Required for maturation of urease via the functional incorporation of the urease nickel metallocenter.</text>
</comment>
<protein>
    <recommendedName>
        <fullName evidence="3">Urease accessory protein UreD</fullName>
    </recommendedName>
</protein>
<evidence type="ECO:0000256" key="2">
    <source>
        <dbReference type="ARBA" id="ARBA00023186"/>
    </source>
</evidence>
<accession>A0A5N5UV15</accession>